<dbReference type="CDD" id="cd01948">
    <property type="entry name" value="EAL"/>
    <property type="match status" value="1"/>
</dbReference>
<evidence type="ECO:0000313" key="4">
    <source>
        <dbReference type="EMBL" id="MFC5450481.1"/>
    </source>
</evidence>
<gene>
    <name evidence="4" type="ORF">ACFPOG_19700</name>
</gene>
<dbReference type="InterPro" id="IPR043128">
    <property type="entry name" value="Rev_trsase/Diguanyl_cyclase"/>
</dbReference>
<reference evidence="5" key="1">
    <citation type="journal article" date="2019" name="Int. J. Syst. Evol. Microbiol.">
        <title>The Global Catalogue of Microorganisms (GCM) 10K type strain sequencing project: providing services to taxonomists for standard genome sequencing and annotation.</title>
        <authorList>
            <consortium name="The Broad Institute Genomics Platform"/>
            <consortium name="The Broad Institute Genome Sequencing Center for Infectious Disease"/>
            <person name="Wu L."/>
            <person name="Ma J."/>
        </authorList>
    </citation>
    <scope>NUCLEOTIDE SEQUENCE [LARGE SCALE GENOMIC DNA]</scope>
    <source>
        <strain evidence="5">KACC 11904</strain>
    </source>
</reference>
<feature type="transmembrane region" description="Helical" evidence="1">
    <location>
        <begin position="15"/>
        <end position="39"/>
    </location>
</feature>
<evidence type="ECO:0000259" key="3">
    <source>
        <dbReference type="PROSITE" id="PS50887"/>
    </source>
</evidence>
<accession>A0ABW0KD89</accession>
<feature type="transmembrane region" description="Helical" evidence="1">
    <location>
        <begin position="45"/>
        <end position="63"/>
    </location>
</feature>
<keyword evidence="5" id="KW-1185">Reference proteome</keyword>
<dbReference type="InterPro" id="IPR001633">
    <property type="entry name" value="EAL_dom"/>
</dbReference>
<keyword evidence="1" id="KW-0472">Membrane</keyword>
<feature type="domain" description="GGDEF" evidence="3">
    <location>
        <begin position="114"/>
        <end position="247"/>
    </location>
</feature>
<protein>
    <submittedName>
        <fullName evidence="4">Bifunctional diguanylate cyclase/phosphodiesterase</fullName>
    </submittedName>
</protein>
<dbReference type="SUPFAM" id="SSF141868">
    <property type="entry name" value="EAL domain-like"/>
    <property type="match status" value="1"/>
</dbReference>
<dbReference type="CDD" id="cd01949">
    <property type="entry name" value="GGDEF"/>
    <property type="match status" value="1"/>
</dbReference>
<dbReference type="PROSITE" id="PS51257">
    <property type="entry name" value="PROKAR_LIPOPROTEIN"/>
    <property type="match status" value="1"/>
</dbReference>
<organism evidence="4 5">
    <name type="scientific">Paenibacillus aestuarii</name>
    <dbReference type="NCBI Taxonomy" id="516965"/>
    <lineage>
        <taxon>Bacteria</taxon>
        <taxon>Bacillati</taxon>
        <taxon>Bacillota</taxon>
        <taxon>Bacilli</taxon>
        <taxon>Bacillales</taxon>
        <taxon>Paenibacillaceae</taxon>
        <taxon>Paenibacillus</taxon>
    </lineage>
</organism>
<dbReference type="Pfam" id="PF00990">
    <property type="entry name" value="GGDEF"/>
    <property type="match status" value="1"/>
</dbReference>
<dbReference type="SMART" id="SM00052">
    <property type="entry name" value="EAL"/>
    <property type="match status" value="1"/>
</dbReference>
<dbReference type="Proteomes" id="UP001596044">
    <property type="component" value="Unassembled WGS sequence"/>
</dbReference>
<keyword evidence="1" id="KW-1133">Transmembrane helix</keyword>
<dbReference type="Pfam" id="PF00563">
    <property type="entry name" value="EAL"/>
    <property type="match status" value="1"/>
</dbReference>
<dbReference type="RefSeq" id="WP_270885320.1">
    <property type="nucleotide sequence ID" value="NZ_JAQFVF010000088.1"/>
</dbReference>
<dbReference type="Gene3D" id="3.30.70.270">
    <property type="match status" value="1"/>
</dbReference>
<dbReference type="PROSITE" id="PS50883">
    <property type="entry name" value="EAL"/>
    <property type="match status" value="1"/>
</dbReference>
<sequence length="515" mass="58022">MNKELKAKCLQHTKAYAWAYIAIIGCGLLTVNLLAAASFPLQPHVWVGIVLQGAVVLLAARWIQRLLDISEAHQQRSREFAHMAYHDDLTGLPNRRLFDDRLKRALLHAQRHEHLVAVMFLDLDRFKGVNDTLGHASGDLLIRQAGRRLLRSLRREDTVFRQGGDEFTILLDHMAKPEDVGTVAARIQAELEEPFMLDGTPVSVTASIGIALYPADGDTPELLMQRADEALDSAKERGHSRFQFFAADIDAMVSHKAKLEKELYAALNQKEFELVYQPRYEIDTGRVKGVEAVLQWSRGKNNKITQPDWRKIANETGVIVPIGHWMLDTACRQVKFWQENGFPDLRLTVGMSAVQFEDEFLIETLKLNLNETGICASCVEFDLTESLTTSSVQKVGEKLRQLKALGVRILMDDLSISLFMRPGMEDVPMDSVKLDSTLIRDLPGDEDNQMLIEAIIRMARRLGLTILAKGVETKEQLEHLQHLQCTEVQGPLFSEPLHPAEFLDRMGANITQSAM</sequence>
<dbReference type="InterPro" id="IPR000160">
    <property type="entry name" value="GGDEF_dom"/>
</dbReference>
<evidence type="ECO:0000259" key="2">
    <source>
        <dbReference type="PROSITE" id="PS50883"/>
    </source>
</evidence>
<dbReference type="PANTHER" id="PTHR44757:SF2">
    <property type="entry name" value="BIOFILM ARCHITECTURE MAINTENANCE PROTEIN MBAA"/>
    <property type="match status" value="1"/>
</dbReference>
<evidence type="ECO:0000256" key="1">
    <source>
        <dbReference type="SAM" id="Phobius"/>
    </source>
</evidence>
<feature type="domain" description="EAL" evidence="2">
    <location>
        <begin position="256"/>
        <end position="510"/>
    </location>
</feature>
<name>A0ABW0KD89_9BACL</name>
<dbReference type="InterPro" id="IPR035919">
    <property type="entry name" value="EAL_sf"/>
</dbReference>
<proteinExistence type="predicted"/>
<dbReference type="InterPro" id="IPR029787">
    <property type="entry name" value="Nucleotide_cyclase"/>
</dbReference>
<dbReference type="SMART" id="SM00267">
    <property type="entry name" value="GGDEF"/>
    <property type="match status" value="1"/>
</dbReference>
<dbReference type="EMBL" id="JBHSMJ010000026">
    <property type="protein sequence ID" value="MFC5450481.1"/>
    <property type="molecule type" value="Genomic_DNA"/>
</dbReference>
<dbReference type="SUPFAM" id="SSF55073">
    <property type="entry name" value="Nucleotide cyclase"/>
    <property type="match status" value="1"/>
</dbReference>
<keyword evidence="1" id="KW-0812">Transmembrane</keyword>
<dbReference type="InterPro" id="IPR052155">
    <property type="entry name" value="Biofilm_reg_signaling"/>
</dbReference>
<dbReference type="PROSITE" id="PS50887">
    <property type="entry name" value="GGDEF"/>
    <property type="match status" value="1"/>
</dbReference>
<comment type="caution">
    <text evidence="4">The sequence shown here is derived from an EMBL/GenBank/DDBJ whole genome shotgun (WGS) entry which is preliminary data.</text>
</comment>
<evidence type="ECO:0000313" key="5">
    <source>
        <dbReference type="Proteomes" id="UP001596044"/>
    </source>
</evidence>
<dbReference type="PANTHER" id="PTHR44757">
    <property type="entry name" value="DIGUANYLATE CYCLASE DGCP"/>
    <property type="match status" value="1"/>
</dbReference>
<dbReference type="Gene3D" id="3.20.20.450">
    <property type="entry name" value="EAL domain"/>
    <property type="match status" value="1"/>
</dbReference>
<dbReference type="NCBIfam" id="TIGR00254">
    <property type="entry name" value="GGDEF"/>
    <property type="match status" value="1"/>
</dbReference>